<dbReference type="GO" id="GO:0016020">
    <property type="term" value="C:membrane"/>
    <property type="evidence" value="ECO:0007669"/>
    <property type="project" value="UniProtKB-SubCell"/>
</dbReference>
<evidence type="ECO:0000256" key="9">
    <source>
        <dbReference type="SAM" id="Phobius"/>
    </source>
</evidence>
<evidence type="ECO:0000256" key="4">
    <source>
        <dbReference type="ARBA" id="ARBA00022737"/>
    </source>
</evidence>
<evidence type="ECO:0000313" key="12">
    <source>
        <dbReference type="Proteomes" id="UP000558488"/>
    </source>
</evidence>
<feature type="transmembrane region" description="Helical" evidence="9">
    <location>
        <begin position="83"/>
        <end position="103"/>
    </location>
</feature>
<dbReference type="PROSITE" id="PS51484">
    <property type="entry name" value="G8"/>
    <property type="match status" value="1"/>
</dbReference>
<dbReference type="Pfam" id="PF10162">
    <property type="entry name" value="G8"/>
    <property type="match status" value="1"/>
</dbReference>
<comment type="subcellular location">
    <subcellularLocation>
        <location evidence="1">Cell envelope</location>
    </subcellularLocation>
    <subcellularLocation>
        <location evidence="2">Membrane</location>
    </subcellularLocation>
</comment>
<dbReference type="PANTHER" id="PTHR15535:SF26">
    <property type="entry name" value="CELL SURFACE HYALURONIDASE"/>
    <property type="match status" value="1"/>
</dbReference>
<dbReference type="InterPro" id="IPR039473">
    <property type="entry name" value="TMEM2_PANDER-like"/>
</dbReference>
<keyword evidence="12" id="KW-1185">Reference proteome</keyword>
<dbReference type="PROSITE" id="PS52031">
    <property type="entry name" value="GG_LECTIN"/>
    <property type="match status" value="1"/>
</dbReference>
<dbReference type="Pfam" id="PF15711">
    <property type="entry name" value="ILEI"/>
    <property type="match status" value="1"/>
</dbReference>
<evidence type="ECO:0000256" key="2">
    <source>
        <dbReference type="ARBA" id="ARBA00004370"/>
    </source>
</evidence>
<evidence type="ECO:0000313" key="11">
    <source>
        <dbReference type="EMBL" id="KAF6331577.1"/>
    </source>
</evidence>
<protein>
    <submittedName>
        <fullName evidence="11">Cell migration inducing hyaluronidase 2</fullName>
    </submittedName>
</protein>
<evidence type="ECO:0000256" key="8">
    <source>
        <dbReference type="SAM" id="MobiDB-lite"/>
    </source>
</evidence>
<dbReference type="PANTHER" id="PTHR15535">
    <property type="entry name" value="TRANSMEMBRANE PROTEIN 2-RELATED"/>
    <property type="match status" value="1"/>
</dbReference>
<dbReference type="Proteomes" id="UP000558488">
    <property type="component" value="Unassembled WGS sequence"/>
</dbReference>
<evidence type="ECO:0000256" key="5">
    <source>
        <dbReference type="ARBA" id="ARBA00023136"/>
    </source>
</evidence>
<evidence type="ECO:0000256" key="1">
    <source>
        <dbReference type="ARBA" id="ARBA00004196"/>
    </source>
</evidence>
<dbReference type="InterPro" id="IPR055401">
    <property type="entry name" value="CEMIP_beta-hel_dom"/>
</dbReference>
<keyword evidence="5 9" id="KW-0472">Membrane</keyword>
<keyword evidence="6" id="KW-0325">Glycoprotein</keyword>
<keyword evidence="9" id="KW-0812">Transmembrane</keyword>
<dbReference type="GO" id="GO:0004553">
    <property type="term" value="F:hydrolase activity, hydrolyzing O-glycosyl compounds"/>
    <property type="evidence" value="ECO:0007669"/>
    <property type="project" value="UniProtKB-ARBA"/>
</dbReference>
<feature type="region of interest" description="Disordered" evidence="8">
    <location>
        <begin position="1"/>
        <end position="50"/>
    </location>
</feature>
<keyword evidence="3 7" id="KW-0430">Lectin</keyword>
<comment type="caution">
    <text evidence="11">The sequence shown here is derived from an EMBL/GenBank/DDBJ whole genome shotgun (WGS) entry which is preliminary data.</text>
</comment>
<feature type="domain" description="G8" evidence="10">
    <location>
        <begin position="121"/>
        <end position="245"/>
    </location>
</feature>
<accession>A0A7J7W284</accession>
<evidence type="ECO:0000259" key="10">
    <source>
        <dbReference type="PROSITE" id="PS51484"/>
    </source>
</evidence>
<evidence type="ECO:0000256" key="7">
    <source>
        <dbReference type="PROSITE-ProRule" id="PRU01375"/>
    </source>
</evidence>
<evidence type="ECO:0000256" key="6">
    <source>
        <dbReference type="ARBA" id="ARBA00023180"/>
    </source>
</evidence>
<reference evidence="11 12" key="1">
    <citation type="journal article" date="2020" name="Nature">
        <title>Six reference-quality genomes reveal evolution of bat adaptations.</title>
        <authorList>
            <person name="Jebb D."/>
            <person name="Huang Z."/>
            <person name="Pippel M."/>
            <person name="Hughes G.M."/>
            <person name="Lavrichenko K."/>
            <person name="Devanna P."/>
            <person name="Winkler S."/>
            <person name="Jermiin L.S."/>
            <person name="Skirmuntt E.C."/>
            <person name="Katzourakis A."/>
            <person name="Burkitt-Gray L."/>
            <person name="Ray D.A."/>
            <person name="Sullivan K.A.M."/>
            <person name="Roscito J.G."/>
            <person name="Kirilenko B.M."/>
            <person name="Davalos L.M."/>
            <person name="Corthals A.P."/>
            <person name="Power M.L."/>
            <person name="Jones G."/>
            <person name="Ransome R.D."/>
            <person name="Dechmann D.K.N."/>
            <person name="Locatelli A.G."/>
            <person name="Puechmaille S.J."/>
            <person name="Fedrigo O."/>
            <person name="Jarvis E.D."/>
            <person name="Hiller M."/>
            <person name="Vernes S.C."/>
            <person name="Myers E.W."/>
            <person name="Teeling E.C."/>
        </authorList>
    </citation>
    <scope>NUCLEOTIDE SEQUENCE [LARGE SCALE GENOMIC DNA]</scope>
    <source>
        <strain evidence="11">MPipKuh1</strain>
        <tissue evidence="11">Flight muscle</tissue>
    </source>
</reference>
<dbReference type="InterPro" id="IPR019316">
    <property type="entry name" value="G8_domain"/>
</dbReference>
<dbReference type="InterPro" id="IPR039477">
    <property type="entry name" value="ILEI/PANDER_dom"/>
</dbReference>
<dbReference type="Pfam" id="PF24606">
    <property type="entry name" value="CEMIP_beta-hel"/>
    <property type="match status" value="1"/>
</dbReference>
<keyword evidence="4" id="KW-0677">Repeat</keyword>
<dbReference type="AlphaFoldDB" id="A0A7J7W284"/>
<gene>
    <name evidence="11" type="ORF">mPipKuh1_002607</name>
</gene>
<dbReference type="EMBL" id="JACAGB010000012">
    <property type="protein sequence ID" value="KAF6331577.1"/>
    <property type="molecule type" value="Genomic_DNA"/>
</dbReference>
<proteinExistence type="predicted"/>
<dbReference type="InterPro" id="IPR052252">
    <property type="entry name" value="CEMIP/CEMIP2"/>
</dbReference>
<evidence type="ECO:0000256" key="3">
    <source>
        <dbReference type="ARBA" id="ARBA00022734"/>
    </source>
</evidence>
<name>A0A7J7W284_PIPKU</name>
<dbReference type="SMART" id="SM01225">
    <property type="entry name" value="G8"/>
    <property type="match status" value="1"/>
</dbReference>
<sequence>MHATNSRGRSPAFLQPQNGNGHRSSGYVPGKIVPLRPPPPPKSQASAKCPSVRQEARASFAFSPEEQQAQGGSQKQKRHKNTFICFAVTSFSFFVALAVILGISSKYAPDENCPDQNPRLRNWDPGQDSAKQVVIKEGDMFRLTSDATVNSIVIQDGGLLVFGDHKDGSRNITLRTRYILIKDGGALHIGAEKCRYTSKATIALYGKSDEGESMPTFGKKFIGVEAGGTLELHGAQKATWTLLARTLHASGLTYGAYAFEKNFSRGLNVRVIDQDTAKILESDRFDTHEYHNESRRLQEFLRVQDPGRIVAIAVGDSAAKSLLQGTIQMIQDRLGSKLIQGLGYRQAWALVGVINGGSTSCNESVRNYENHSSGGKALAQREFYTVDGQKFAVTAYSEWIEGVSLSGFRVEVVDGVKLHLLDDVSSWKPGEQIVVASTDYSMYQAEEFTLLPCPECSRFQVKVKETPQFLHMGEIIDGVDMRAEVGILTRNVAIQGEMEDACYGENQCQFFDYDTFGGHVTIRKNFTSVHLSYVELKHMGQQRELGRYPVHFHLCGDVDHRGGYRHRTSVDGLSIHHSFSR</sequence>
<dbReference type="GO" id="GO:0030246">
    <property type="term" value="F:carbohydrate binding"/>
    <property type="evidence" value="ECO:0007669"/>
    <property type="project" value="UniProtKB-UniRule"/>
</dbReference>
<dbReference type="CDD" id="cd13938">
    <property type="entry name" value="PANDER_like_TMEM2"/>
    <property type="match status" value="1"/>
</dbReference>
<keyword evidence="9" id="KW-1133">Transmembrane helix</keyword>
<organism evidence="11 12">
    <name type="scientific">Pipistrellus kuhlii</name>
    <name type="common">Kuhl's pipistrelle</name>
    <dbReference type="NCBI Taxonomy" id="59472"/>
    <lineage>
        <taxon>Eukaryota</taxon>
        <taxon>Metazoa</taxon>
        <taxon>Chordata</taxon>
        <taxon>Craniata</taxon>
        <taxon>Vertebrata</taxon>
        <taxon>Euteleostomi</taxon>
        <taxon>Mammalia</taxon>
        <taxon>Eutheria</taxon>
        <taxon>Laurasiatheria</taxon>
        <taxon>Chiroptera</taxon>
        <taxon>Yangochiroptera</taxon>
        <taxon>Vespertilionidae</taxon>
        <taxon>Pipistrellus</taxon>
    </lineage>
</organism>